<dbReference type="Pfam" id="PF04879">
    <property type="entry name" value="Molybdop_Fe4S4"/>
    <property type="match status" value="1"/>
</dbReference>
<dbReference type="InterPro" id="IPR006963">
    <property type="entry name" value="Mopterin_OxRdtase_4Fe-4S_dom"/>
</dbReference>
<dbReference type="PANTHER" id="PTHR43105">
    <property type="entry name" value="RESPIRATORY NITRATE REDUCTASE"/>
    <property type="match status" value="1"/>
</dbReference>
<evidence type="ECO:0000313" key="19">
    <source>
        <dbReference type="Proteomes" id="UP001596406"/>
    </source>
</evidence>
<dbReference type="EC" id="1.17.1.9" evidence="18"/>
<keyword evidence="9" id="KW-0677">Repeat</keyword>
<dbReference type="Pfam" id="PF01568">
    <property type="entry name" value="Molydop_binding"/>
    <property type="match status" value="1"/>
</dbReference>
<dbReference type="FunFam" id="3.30.70.20:FF:000035">
    <property type="entry name" value="Iron hydrogenase 1"/>
    <property type="match status" value="1"/>
</dbReference>
<dbReference type="SMART" id="SM00929">
    <property type="entry name" value="NADH-G_4Fe-4S_3"/>
    <property type="match status" value="1"/>
</dbReference>
<dbReference type="SUPFAM" id="SSF50692">
    <property type="entry name" value="ADC-like"/>
    <property type="match status" value="1"/>
</dbReference>
<dbReference type="PANTHER" id="PTHR43105:SF14">
    <property type="entry name" value="FORMATE DEHYDROGENASE H"/>
    <property type="match status" value="1"/>
</dbReference>
<dbReference type="InterPro" id="IPR001041">
    <property type="entry name" value="2Fe-2S_ferredoxin-type"/>
</dbReference>
<dbReference type="InterPro" id="IPR017900">
    <property type="entry name" value="4Fe4S_Fe_S_CS"/>
</dbReference>
<dbReference type="CDD" id="cd02753">
    <property type="entry name" value="MopB_Formate-Dh-H"/>
    <property type="match status" value="1"/>
</dbReference>
<evidence type="ECO:0000256" key="9">
    <source>
        <dbReference type="ARBA" id="ARBA00022737"/>
    </source>
</evidence>
<dbReference type="Pfam" id="PF10588">
    <property type="entry name" value="NADH-G_4Fe-4S_3"/>
    <property type="match status" value="1"/>
</dbReference>
<evidence type="ECO:0000256" key="6">
    <source>
        <dbReference type="ARBA" id="ARBA00022505"/>
    </source>
</evidence>
<dbReference type="PROSITE" id="PS51085">
    <property type="entry name" value="2FE2S_FER_2"/>
    <property type="match status" value="1"/>
</dbReference>
<dbReference type="GO" id="GO:0051539">
    <property type="term" value="F:4 iron, 4 sulfur cluster binding"/>
    <property type="evidence" value="ECO:0007669"/>
    <property type="project" value="UniProtKB-KW"/>
</dbReference>
<feature type="compositionally biased region" description="Basic and acidic residues" evidence="13">
    <location>
        <begin position="287"/>
        <end position="302"/>
    </location>
</feature>
<dbReference type="Gene3D" id="3.40.50.740">
    <property type="match status" value="1"/>
</dbReference>
<dbReference type="InterPro" id="IPR041924">
    <property type="entry name" value="Formate_Dh-H_N"/>
</dbReference>
<evidence type="ECO:0000256" key="4">
    <source>
        <dbReference type="ARBA" id="ARBA00010312"/>
    </source>
</evidence>
<dbReference type="Gene3D" id="3.10.20.740">
    <property type="match status" value="1"/>
</dbReference>
<sequence length="1075" mass="116858">MSTQPPLPRVPTVDDPQPETPLTEDFVTGTANDPDLRTPTAGDEMVTVEVDGAPVALPAGSTLLDAVEAVDTEAYVPALCSYDRDTEQGDNIGPRSECRTCMVETDDHGLVPSCSFPAEDGLSVSTDATDAEEARDVNLDLLLSNHNLRCTTCNANGDCELQDVSIENDVSHPRYGVLDDRDEYEPLDDTSSFIQIDRNKCILCNRCVEACNDVQVEGVLRIDGSGGDTHVDFQTDAATMADSTCVSCGHCATVCPTGSLTEKGYDGVATLPIPGFNQRNSVGKVIEHEPARTADDERRSEREEEVDIEEKQGVARFMAKARADATDAARDVGEKAWQKVEHTAEDVAASTMPEGVLFDIADAVSDVRRSGVEKTETTCGYCAVGCRFEVHAKDDDFLAVQPTDPDHAPVNDFSTCVKGKFGYEFVDQETRLQTPLVKEDGEFREATWEEALSRVASEFAGIRDDHGPDALATFASSKGTNEEAYLVQKFARQVLGSKNIDNCARLCHSSTVAALKQTVGFGAMSNRINEDIGETDCYLITGSNTTESHPVLATRIKQNVRDGADLFVFDPRKVEIAEHATQYSRTRPGYDVAWINGMIRHIIDEGLHDEAFVEERTKNFEDLREKVEPFTPEEVERLTDVPPEELTRAAETIANADTCVFGWAMGMTQHSHGTQNVLALANLALVTGHVGKPGAGFSPFRGQNNVQGGGGDMGTLPNNLPGYQDVTDPEVLDRFAEVWGERPPGEVGLRVPEAFSEALAGNVHGMYVVGENPALSEPDLSHAREALEDLDFLVVQDIFMTETAEYADVVLPAATFAEKNGTFTNTERRVQLVGKAMDAPGEALPDWVIVQELANRLGFDWDYDSPADVMDEINDLVPIYGGISHDRLEAVGDGLQWPCRDADDPGTPFLYEEEFNFEDGLARFVPADMGEPGELPSEEYPLTLTSGRVLYHWHTGTLTRRVEGLMHHVGESFVEIHPETAERLGIEDGEPVLVESKRGEITVDARVTDRPGVGVVFIPMHFAAGAVNTLTRESFDAVSGIPEYKVASVRARPAGPDAGVAPETSADAAVADDDD</sequence>
<evidence type="ECO:0000256" key="13">
    <source>
        <dbReference type="SAM" id="MobiDB-lite"/>
    </source>
</evidence>
<dbReference type="InterPro" id="IPR036010">
    <property type="entry name" value="2Fe-2S_ferredoxin-like_sf"/>
</dbReference>
<name>A0ABD5UFA2_9EURY</name>
<dbReference type="SMART" id="SM00926">
    <property type="entry name" value="Molybdop_Fe4S4"/>
    <property type="match status" value="1"/>
</dbReference>
<dbReference type="Proteomes" id="UP001596406">
    <property type="component" value="Unassembled WGS sequence"/>
</dbReference>
<dbReference type="FunFam" id="2.40.40.20:FF:000005">
    <property type="entry name" value="Periplasmic nitrate reductase"/>
    <property type="match status" value="1"/>
</dbReference>
<evidence type="ECO:0000259" key="14">
    <source>
        <dbReference type="PROSITE" id="PS51085"/>
    </source>
</evidence>
<keyword evidence="8" id="KW-0479">Metal-binding</keyword>
<dbReference type="AlphaFoldDB" id="A0ABD5UFA2"/>
<evidence type="ECO:0000259" key="15">
    <source>
        <dbReference type="PROSITE" id="PS51379"/>
    </source>
</evidence>
<feature type="region of interest" description="Disordered" evidence="13">
    <location>
        <begin position="287"/>
        <end position="309"/>
    </location>
</feature>
<comment type="cofactor">
    <cofactor evidence="1">
        <name>Mo-bis(molybdopterin guanine dinucleotide)</name>
        <dbReference type="ChEBI" id="CHEBI:60539"/>
    </cofactor>
</comment>
<feature type="domain" description="4Fe-4S His(Cys)3-ligated-type" evidence="17">
    <location>
        <begin position="130"/>
        <end position="169"/>
    </location>
</feature>
<dbReference type="GO" id="GO:0051537">
    <property type="term" value="F:2 iron, 2 sulfur cluster binding"/>
    <property type="evidence" value="ECO:0007669"/>
    <property type="project" value="UniProtKB-KW"/>
</dbReference>
<protein>
    <submittedName>
        <fullName evidence="18">Formate dehydrogenase subunit alpha</fullName>
        <ecNumber evidence="18">1.17.1.9</ecNumber>
    </submittedName>
</protein>
<evidence type="ECO:0000313" key="18">
    <source>
        <dbReference type="EMBL" id="MFC6836851.1"/>
    </source>
</evidence>
<dbReference type="Gene3D" id="2.20.25.90">
    <property type="entry name" value="ADC-like domains"/>
    <property type="match status" value="1"/>
</dbReference>
<dbReference type="Pfam" id="PF13510">
    <property type="entry name" value="Fer2_4"/>
    <property type="match status" value="1"/>
</dbReference>
<keyword evidence="11" id="KW-0408">Iron</keyword>
<feature type="domain" description="4Fe-4S ferredoxin-type" evidence="15">
    <location>
        <begin position="192"/>
        <end position="211"/>
    </location>
</feature>
<dbReference type="FunFam" id="3.40.228.10:FF:000002">
    <property type="entry name" value="Formate dehydrogenase subunit alpha"/>
    <property type="match status" value="1"/>
</dbReference>
<proteinExistence type="inferred from homology"/>
<reference evidence="18 19" key="1">
    <citation type="journal article" date="2019" name="Int. J. Syst. Evol. Microbiol.">
        <title>The Global Catalogue of Microorganisms (GCM) 10K type strain sequencing project: providing services to taxonomists for standard genome sequencing and annotation.</title>
        <authorList>
            <consortium name="The Broad Institute Genomics Platform"/>
            <consortium name="The Broad Institute Genome Sequencing Center for Infectious Disease"/>
            <person name="Wu L."/>
            <person name="Ma J."/>
        </authorList>
    </citation>
    <scope>NUCLEOTIDE SEQUENCE [LARGE SCALE GENOMIC DNA]</scope>
    <source>
        <strain evidence="18 19">PSRA2</strain>
    </source>
</reference>
<dbReference type="InterPro" id="IPR017896">
    <property type="entry name" value="4Fe4S_Fe-S-bd"/>
</dbReference>
<dbReference type="InterPro" id="IPR050123">
    <property type="entry name" value="Prok_molybdopt-oxidoreductase"/>
</dbReference>
<dbReference type="PROSITE" id="PS51669">
    <property type="entry name" value="4FE4S_MOW_BIS_MGD"/>
    <property type="match status" value="1"/>
</dbReference>
<evidence type="ECO:0000256" key="5">
    <source>
        <dbReference type="ARBA" id="ARBA00022485"/>
    </source>
</evidence>
<dbReference type="SUPFAM" id="SSF54292">
    <property type="entry name" value="2Fe-2S ferredoxin-like"/>
    <property type="match status" value="1"/>
</dbReference>
<gene>
    <name evidence="18" type="primary">fdhF</name>
    <name evidence="18" type="ORF">ACFQHK_10035</name>
</gene>
<comment type="caution">
    <text evidence="18">The sequence shown here is derived from an EMBL/GenBank/DDBJ whole genome shotgun (WGS) entry which is preliminary data.</text>
</comment>
<dbReference type="RefSeq" id="WP_304448525.1">
    <property type="nucleotide sequence ID" value="NZ_JARRAH010000001.1"/>
</dbReference>
<evidence type="ECO:0000256" key="12">
    <source>
        <dbReference type="ARBA" id="ARBA00023014"/>
    </source>
</evidence>
<dbReference type="EMBL" id="JBHSXM010000001">
    <property type="protein sequence ID" value="MFC6836851.1"/>
    <property type="molecule type" value="Genomic_DNA"/>
</dbReference>
<evidence type="ECO:0000256" key="10">
    <source>
        <dbReference type="ARBA" id="ARBA00023002"/>
    </source>
</evidence>
<keyword evidence="12" id="KW-0411">Iron-sulfur</keyword>
<evidence type="ECO:0000256" key="7">
    <source>
        <dbReference type="ARBA" id="ARBA00022714"/>
    </source>
</evidence>
<dbReference type="SUPFAM" id="SSF54862">
    <property type="entry name" value="4Fe-4S ferredoxins"/>
    <property type="match status" value="1"/>
</dbReference>
<dbReference type="Gene3D" id="2.40.40.20">
    <property type="match status" value="1"/>
</dbReference>
<dbReference type="InterPro" id="IPR027467">
    <property type="entry name" value="MopterinOxRdtase_cofactor_BS"/>
</dbReference>
<feature type="domain" description="4Fe-4S Mo/W bis-MGD-type" evidence="16">
    <location>
        <begin position="372"/>
        <end position="430"/>
    </location>
</feature>
<dbReference type="InterPro" id="IPR006478">
    <property type="entry name" value="Formate_DH_asu"/>
</dbReference>
<evidence type="ECO:0000256" key="3">
    <source>
        <dbReference type="ARBA" id="ARBA00007023"/>
    </source>
</evidence>
<evidence type="ECO:0000259" key="16">
    <source>
        <dbReference type="PROSITE" id="PS51669"/>
    </source>
</evidence>
<feature type="domain" description="4Fe-4S ferredoxin-type" evidence="15">
    <location>
        <begin position="236"/>
        <end position="265"/>
    </location>
</feature>
<feature type="domain" description="2Fe-2S ferredoxin-type" evidence="14">
    <location>
        <begin position="44"/>
        <end position="130"/>
    </location>
</feature>
<dbReference type="InterPro" id="IPR019574">
    <property type="entry name" value="NADH_UbQ_OxRdtase_Gsu_4Fe4S-bd"/>
</dbReference>
<dbReference type="InterPro" id="IPR009010">
    <property type="entry name" value="Asp_de-COase-like_dom_sf"/>
</dbReference>
<dbReference type="PROSITE" id="PS00932">
    <property type="entry name" value="MOLYBDOPTERIN_PROK_3"/>
    <property type="match status" value="1"/>
</dbReference>
<organism evidence="18 19">
    <name type="scientific">Halomarina ordinaria</name>
    <dbReference type="NCBI Taxonomy" id="3033939"/>
    <lineage>
        <taxon>Archaea</taxon>
        <taxon>Methanobacteriati</taxon>
        <taxon>Methanobacteriota</taxon>
        <taxon>Stenosarchaea group</taxon>
        <taxon>Halobacteria</taxon>
        <taxon>Halobacteriales</taxon>
        <taxon>Natronomonadaceae</taxon>
        <taxon>Halomarina</taxon>
    </lineage>
</organism>
<feature type="region of interest" description="Disordered" evidence="13">
    <location>
        <begin position="1"/>
        <end position="39"/>
    </location>
</feature>
<evidence type="ECO:0000256" key="2">
    <source>
        <dbReference type="ARBA" id="ARBA00001966"/>
    </source>
</evidence>
<dbReference type="PROSITE" id="PS51839">
    <property type="entry name" value="4FE4S_HC3"/>
    <property type="match status" value="1"/>
</dbReference>
<keyword evidence="19" id="KW-1185">Reference proteome</keyword>
<keyword evidence="7" id="KW-0001">2Fe-2S</keyword>
<evidence type="ECO:0000256" key="8">
    <source>
        <dbReference type="ARBA" id="ARBA00022723"/>
    </source>
</evidence>
<dbReference type="Gene3D" id="3.40.228.10">
    <property type="entry name" value="Dimethylsulfoxide Reductase, domain 2"/>
    <property type="match status" value="1"/>
</dbReference>
<dbReference type="PROSITE" id="PS51379">
    <property type="entry name" value="4FE4S_FER_2"/>
    <property type="match status" value="2"/>
</dbReference>
<dbReference type="GO" id="GO:0046872">
    <property type="term" value="F:metal ion binding"/>
    <property type="evidence" value="ECO:0007669"/>
    <property type="project" value="UniProtKB-KW"/>
</dbReference>
<comment type="similarity">
    <text evidence="4">Belongs to the prokaryotic molybdopterin-containing oxidoreductase family.</text>
</comment>
<feature type="region of interest" description="Disordered" evidence="13">
    <location>
        <begin position="1051"/>
        <end position="1075"/>
    </location>
</feature>
<dbReference type="Pfam" id="PF00384">
    <property type="entry name" value="Molybdopterin"/>
    <property type="match status" value="1"/>
</dbReference>
<comment type="cofactor">
    <cofactor evidence="2">
        <name>[4Fe-4S] cluster</name>
        <dbReference type="ChEBI" id="CHEBI:49883"/>
    </cofactor>
</comment>
<keyword evidence="6" id="KW-0500">Molybdenum</keyword>
<dbReference type="InterPro" id="IPR006656">
    <property type="entry name" value="Mopterin_OxRdtase"/>
</dbReference>
<dbReference type="GO" id="GO:0008863">
    <property type="term" value="F:formate dehydrogenase (NAD+) activity"/>
    <property type="evidence" value="ECO:0007669"/>
    <property type="project" value="UniProtKB-EC"/>
</dbReference>
<dbReference type="InterPro" id="IPR006657">
    <property type="entry name" value="MoPterin_dinucl-bd_dom"/>
</dbReference>
<evidence type="ECO:0000256" key="11">
    <source>
        <dbReference type="ARBA" id="ARBA00023004"/>
    </source>
</evidence>
<dbReference type="InterPro" id="IPR006655">
    <property type="entry name" value="Mopterin_OxRdtase_prok_CS"/>
</dbReference>
<dbReference type="CDD" id="cd00508">
    <property type="entry name" value="MopB_CT_Fdh-Nap-like"/>
    <property type="match status" value="1"/>
</dbReference>
<dbReference type="SUPFAM" id="SSF53706">
    <property type="entry name" value="Formate dehydrogenase/DMSO reductase, domains 1-3"/>
    <property type="match status" value="1"/>
</dbReference>
<dbReference type="Gene3D" id="3.30.70.20">
    <property type="match status" value="1"/>
</dbReference>
<dbReference type="PROSITE" id="PS00551">
    <property type="entry name" value="MOLYBDOPTERIN_PROK_1"/>
    <property type="match status" value="1"/>
</dbReference>
<dbReference type="PROSITE" id="PS00198">
    <property type="entry name" value="4FE4S_FER_1"/>
    <property type="match status" value="1"/>
</dbReference>
<keyword evidence="10 18" id="KW-0560">Oxidoreductase</keyword>
<evidence type="ECO:0000259" key="17">
    <source>
        <dbReference type="PROSITE" id="PS51839"/>
    </source>
</evidence>
<evidence type="ECO:0000256" key="1">
    <source>
        <dbReference type="ARBA" id="ARBA00001942"/>
    </source>
</evidence>
<accession>A0ABD5UFA2</accession>
<dbReference type="NCBIfam" id="TIGR01591">
    <property type="entry name" value="Fdh-alpha"/>
    <property type="match status" value="1"/>
</dbReference>
<comment type="similarity">
    <text evidence="3">In the C-terminal section; belongs to the prokaryotic molybdopterin-containing oxidoreductase family.</text>
</comment>
<dbReference type="Pfam" id="PF12838">
    <property type="entry name" value="Fer4_7"/>
    <property type="match status" value="1"/>
</dbReference>
<dbReference type="PROSITE" id="PS00490">
    <property type="entry name" value="MOLYBDOPTERIN_PROK_2"/>
    <property type="match status" value="1"/>
</dbReference>
<keyword evidence="5" id="KW-0004">4Fe-4S</keyword>